<dbReference type="InterPro" id="IPR039601">
    <property type="entry name" value="Rrn5"/>
</dbReference>
<dbReference type="GO" id="GO:0042790">
    <property type="term" value="P:nucleolar large rRNA transcription by RNA polymerase I"/>
    <property type="evidence" value="ECO:0007669"/>
    <property type="project" value="InterPro"/>
</dbReference>
<accession>A0A4Q4STH8</accession>
<reference evidence="2 3" key="1">
    <citation type="submission" date="2018-06" db="EMBL/GenBank/DDBJ databases">
        <title>Complete Genomes of Monosporascus.</title>
        <authorList>
            <person name="Robinson A.J."/>
            <person name="Natvig D.O."/>
        </authorList>
    </citation>
    <scope>NUCLEOTIDE SEQUENCE [LARGE SCALE GENOMIC DNA]</scope>
    <source>
        <strain evidence="2 3">CBS 110550</strain>
    </source>
</reference>
<dbReference type="CDD" id="cd00167">
    <property type="entry name" value="SANT"/>
    <property type="match status" value="1"/>
</dbReference>
<dbReference type="AlphaFoldDB" id="A0A4Q4STH8"/>
<dbReference type="PANTHER" id="PTHR28079:SF1">
    <property type="entry name" value="RNA POLYMERASE I-SPECIFIC TRANSCRIPTION INITIATION FACTOR RRN5"/>
    <property type="match status" value="1"/>
</dbReference>
<feature type="compositionally biased region" description="Basic and acidic residues" evidence="1">
    <location>
        <begin position="615"/>
        <end position="631"/>
    </location>
</feature>
<dbReference type="PANTHER" id="PTHR28079">
    <property type="entry name" value="RNA POLYMERASE I-SPECIFIC TRANSCRIPTION INITIATION FACTOR RRN5"/>
    <property type="match status" value="1"/>
</dbReference>
<dbReference type="GO" id="GO:0000182">
    <property type="term" value="F:rDNA binding"/>
    <property type="evidence" value="ECO:0007669"/>
    <property type="project" value="TreeGrafter"/>
</dbReference>
<evidence type="ECO:0008006" key="4">
    <source>
        <dbReference type="Google" id="ProtNLM"/>
    </source>
</evidence>
<feature type="region of interest" description="Disordered" evidence="1">
    <location>
        <begin position="596"/>
        <end position="631"/>
    </location>
</feature>
<gene>
    <name evidence="2" type="ORF">DL764_011025</name>
</gene>
<dbReference type="GO" id="GO:0006361">
    <property type="term" value="P:transcription initiation at RNA polymerase I promoter"/>
    <property type="evidence" value="ECO:0007669"/>
    <property type="project" value="TreeGrafter"/>
</dbReference>
<dbReference type="OrthoDB" id="2240312at2759"/>
<dbReference type="Gene3D" id="1.10.10.60">
    <property type="entry name" value="Homeodomain-like"/>
    <property type="match status" value="1"/>
</dbReference>
<keyword evidence="3" id="KW-1185">Reference proteome</keyword>
<dbReference type="InterPro" id="IPR009057">
    <property type="entry name" value="Homeodomain-like_sf"/>
</dbReference>
<proteinExistence type="predicted"/>
<feature type="compositionally biased region" description="Low complexity" evidence="1">
    <location>
        <begin position="13"/>
        <end position="28"/>
    </location>
</feature>
<evidence type="ECO:0000313" key="2">
    <source>
        <dbReference type="EMBL" id="RYO73951.1"/>
    </source>
</evidence>
<comment type="caution">
    <text evidence="2">The sequence shown here is derived from an EMBL/GenBank/DDBJ whole genome shotgun (WGS) entry which is preliminary data.</text>
</comment>
<dbReference type="STRING" id="155417.A0A4Q4STH8"/>
<evidence type="ECO:0000256" key="1">
    <source>
        <dbReference type="SAM" id="MobiDB-lite"/>
    </source>
</evidence>
<evidence type="ECO:0000313" key="3">
    <source>
        <dbReference type="Proteomes" id="UP000293360"/>
    </source>
</evidence>
<dbReference type="SUPFAM" id="SSF46689">
    <property type="entry name" value="Homeodomain-like"/>
    <property type="match status" value="1"/>
</dbReference>
<dbReference type="InterPro" id="IPR001005">
    <property type="entry name" value="SANT/Myb"/>
</dbReference>
<dbReference type="EMBL" id="QJNU01001601">
    <property type="protein sequence ID" value="RYO73951.1"/>
    <property type="molecule type" value="Genomic_DNA"/>
</dbReference>
<dbReference type="GO" id="GO:0000500">
    <property type="term" value="C:RNA polymerase I upstream activating factor complex"/>
    <property type="evidence" value="ECO:0007669"/>
    <property type="project" value="InterPro"/>
</dbReference>
<feature type="region of interest" description="Disordered" evidence="1">
    <location>
        <begin position="1"/>
        <end position="58"/>
    </location>
</feature>
<name>A0A4Q4STH8_9PEZI</name>
<feature type="compositionally biased region" description="Acidic residues" evidence="1">
    <location>
        <begin position="439"/>
        <end position="448"/>
    </location>
</feature>
<dbReference type="Proteomes" id="UP000293360">
    <property type="component" value="Unassembled WGS sequence"/>
</dbReference>
<dbReference type="GO" id="GO:0001181">
    <property type="term" value="F:RNA polymerase I general transcription initiation factor activity"/>
    <property type="evidence" value="ECO:0007669"/>
    <property type="project" value="TreeGrafter"/>
</dbReference>
<organism evidence="2 3">
    <name type="scientific">Monosporascus ibericus</name>
    <dbReference type="NCBI Taxonomy" id="155417"/>
    <lineage>
        <taxon>Eukaryota</taxon>
        <taxon>Fungi</taxon>
        <taxon>Dikarya</taxon>
        <taxon>Ascomycota</taxon>
        <taxon>Pezizomycotina</taxon>
        <taxon>Sordariomycetes</taxon>
        <taxon>Xylariomycetidae</taxon>
        <taxon>Xylariales</taxon>
        <taxon>Xylariales incertae sedis</taxon>
        <taxon>Monosporascus</taxon>
    </lineage>
</organism>
<sequence>MDLDEDYAPSSPSGGETTEIDSSTSSEGPTYQEPPLARGHTDGPELNLPIRPATSSSEIQQGVLGRLDDAGYRISRKRRRSTQNMHIADPTGLPLKRQRSTLNTGYVEILNQDIKEAAEANVPEYWQNFDSSQVGAVTWTSLEKEKFFSGLERLGRLDLVGIASRIGTKSEVEVHQYLKLLEQEDRTRRADVGKRKTVIRPVDVPPAAEISQETCNALEAAADDIALRQERHEEIIEQGRWQDQWLITPALATFLERQVRGEKDVNLPFAEFLLTRNWLKLSKRVFMNSVIPDHSWQFVSEEPPSMRATAFQDFYSLAVSMTRRLVTTTLHIATSRVNAKQASNHRTRGLIKNKDVRAAAASLGMKENSRDFWARTARRLRLNVYKDESQDEDHAEARAMDKAPEIVDVDINYDDQDEGYAMSYQEVEAALGIDSVPETSDEESDDNSLSDASGDECAQQVADGEQKQDIEDQENSEDAKNKLEEASDIDQDAVDRDLGEALGPDIDQDIDHDKVDRELHEALNYTDIDDPGTARGRQAVRRRIEMEHRLEAQCERFDALFDRVEEMRLQHVIQSGGPAKYSDKVTQVIEAQVARQKQEELKRPSQKPGLDDSAQDWKDGLDYHSEWEAQK</sequence>
<protein>
    <recommendedName>
        <fullName evidence="4">Myb-like domain-containing protein</fullName>
    </recommendedName>
</protein>
<feature type="region of interest" description="Disordered" evidence="1">
    <location>
        <begin position="437"/>
        <end position="493"/>
    </location>
</feature>